<dbReference type="GO" id="GO:0004222">
    <property type="term" value="F:metalloendopeptidase activity"/>
    <property type="evidence" value="ECO:0007669"/>
    <property type="project" value="TreeGrafter"/>
</dbReference>
<dbReference type="EMBL" id="LCPC01000014">
    <property type="protein sequence ID" value="KKU89264.1"/>
    <property type="molecule type" value="Genomic_DNA"/>
</dbReference>
<dbReference type="PANTHER" id="PTHR21666">
    <property type="entry name" value="PEPTIDASE-RELATED"/>
    <property type="match status" value="1"/>
</dbReference>
<dbReference type="InterPro" id="IPR050570">
    <property type="entry name" value="Cell_wall_metabolism_enzyme"/>
</dbReference>
<accession>A0A0G1U5E1</accession>
<keyword evidence="2" id="KW-0732">Signal</keyword>
<dbReference type="CDD" id="cd12797">
    <property type="entry name" value="M23_peptidase"/>
    <property type="match status" value="1"/>
</dbReference>
<dbReference type="PANTHER" id="PTHR21666:SF270">
    <property type="entry name" value="MUREIN HYDROLASE ACTIVATOR ENVC"/>
    <property type="match status" value="1"/>
</dbReference>
<dbReference type="AlphaFoldDB" id="A0A0G1U5E1"/>
<dbReference type="SUPFAM" id="SSF51261">
    <property type="entry name" value="Duplicated hybrid motif"/>
    <property type="match status" value="1"/>
</dbReference>
<gene>
    <name evidence="3" type="ORF">UY20_C0014G0007</name>
</gene>
<feature type="coiled-coil region" evidence="1">
    <location>
        <begin position="64"/>
        <end position="98"/>
    </location>
</feature>
<evidence type="ECO:0000256" key="2">
    <source>
        <dbReference type="SAM" id="SignalP"/>
    </source>
</evidence>
<feature type="coiled-coil region" evidence="1">
    <location>
        <begin position="162"/>
        <end position="214"/>
    </location>
</feature>
<feature type="chain" id="PRO_5002540028" evidence="2">
    <location>
        <begin position="20"/>
        <end position="358"/>
    </location>
</feature>
<keyword evidence="1" id="KW-0175">Coiled coil</keyword>
<dbReference type="Gene3D" id="2.70.70.10">
    <property type="entry name" value="Glucose Permease (Domain IIA)"/>
    <property type="match status" value="1"/>
</dbReference>
<sequence length="358" mass="40209">MKKFFLALLLFSSPVLIFASREDDLIKLEADLKQKIAVSQDQIKTLSGQIAYYDNQIKLTLLKITQTEDQIVSLSVKINFLEEKLQDKSRLLEKQIVQTYKKGSYDPLQILLSSANVSEIISHFKYLQIIQAANRRFLYDTQQIQSSYGRQKDLVADSQKKLQTQKIALANLSADRANLLKQTKNSEAIYQKQLEVARQELEAIQRALVLAKKEGPVKKGDPIALVGNSGYSADGSGCSTGKHLHFEVRQGDGWVNAENYVKNITDKWGLNIGSGNWDWPIKGTIGVTQRYGKTDYSYVYKYSGGVHTGIDMVSNQDVIYAVADGILYSYTAKCGSADLNIKFIDHGSDLKSFYLHVQ</sequence>
<dbReference type="Proteomes" id="UP000034403">
    <property type="component" value="Unassembled WGS sequence"/>
</dbReference>
<dbReference type="Gene3D" id="6.10.250.3150">
    <property type="match status" value="1"/>
</dbReference>
<dbReference type="InterPro" id="IPR011055">
    <property type="entry name" value="Dup_hybrid_motif"/>
</dbReference>
<feature type="signal peptide" evidence="2">
    <location>
        <begin position="1"/>
        <end position="19"/>
    </location>
</feature>
<organism evidence="3 4">
    <name type="scientific">Candidatus Yanofskybacteria bacterium GW2011_GWA1_48_10</name>
    <dbReference type="NCBI Taxonomy" id="1619022"/>
    <lineage>
        <taxon>Bacteria</taxon>
        <taxon>Candidatus Yanofskyibacteriota</taxon>
    </lineage>
</organism>
<proteinExistence type="predicted"/>
<protein>
    <submittedName>
        <fullName evidence="3">Peptidase M23B</fullName>
    </submittedName>
</protein>
<name>A0A0G1U5E1_9BACT</name>
<evidence type="ECO:0000313" key="3">
    <source>
        <dbReference type="EMBL" id="KKU89264.1"/>
    </source>
</evidence>
<evidence type="ECO:0000313" key="4">
    <source>
        <dbReference type="Proteomes" id="UP000034403"/>
    </source>
</evidence>
<comment type="caution">
    <text evidence="3">The sequence shown here is derived from an EMBL/GenBank/DDBJ whole genome shotgun (WGS) entry which is preliminary data.</text>
</comment>
<evidence type="ECO:0000256" key="1">
    <source>
        <dbReference type="SAM" id="Coils"/>
    </source>
</evidence>
<reference evidence="3 4" key="1">
    <citation type="journal article" date="2015" name="Nature">
        <title>rRNA introns, odd ribosomes, and small enigmatic genomes across a large radiation of phyla.</title>
        <authorList>
            <person name="Brown C.T."/>
            <person name="Hug L.A."/>
            <person name="Thomas B.C."/>
            <person name="Sharon I."/>
            <person name="Castelle C.J."/>
            <person name="Singh A."/>
            <person name="Wilkins M.J."/>
            <person name="Williams K.H."/>
            <person name="Banfield J.F."/>
        </authorList>
    </citation>
    <scope>NUCLEOTIDE SEQUENCE [LARGE SCALE GENOMIC DNA]</scope>
</reference>